<evidence type="ECO:0000259" key="2">
    <source>
        <dbReference type="Pfam" id="PF01343"/>
    </source>
</evidence>
<evidence type="ECO:0000313" key="4">
    <source>
        <dbReference type="Proteomes" id="UP000642809"/>
    </source>
</evidence>
<organism evidence="3 4">
    <name type="scientific">Mongoliitalea lutea</name>
    <dbReference type="NCBI Taxonomy" id="849756"/>
    <lineage>
        <taxon>Bacteria</taxon>
        <taxon>Pseudomonadati</taxon>
        <taxon>Bacteroidota</taxon>
        <taxon>Cytophagia</taxon>
        <taxon>Cytophagales</taxon>
        <taxon>Cyclobacteriaceae</taxon>
        <taxon>Mongoliitalea</taxon>
    </lineage>
</organism>
<keyword evidence="4" id="KW-1185">Reference proteome</keyword>
<dbReference type="InterPro" id="IPR029045">
    <property type="entry name" value="ClpP/crotonase-like_dom_sf"/>
</dbReference>
<dbReference type="GO" id="GO:0006508">
    <property type="term" value="P:proteolysis"/>
    <property type="evidence" value="ECO:0007669"/>
    <property type="project" value="InterPro"/>
</dbReference>
<protein>
    <recommendedName>
        <fullName evidence="2">Peptidase S49 domain-containing protein</fullName>
    </recommendedName>
</protein>
<accession>A0A8J3D094</accession>
<evidence type="ECO:0000313" key="3">
    <source>
        <dbReference type="EMBL" id="GHB44486.1"/>
    </source>
</evidence>
<dbReference type="InterPro" id="IPR002142">
    <property type="entry name" value="Peptidase_S49"/>
</dbReference>
<sequence>MKKLAANWPYLLISQIVKGKFFLHPTIALSLGPQVSRLLSEENFHGLPTKRSLHLHAVKPTGEKVQMIFDDYEDDDEEEGSRDRKYSMYDDVPEGSVAIIPIKGSMMKYGSLCEYGATELADFILEAGAHKNIGSIVLDIDSGGGAVDAVAPLVQAVERVKKLYKKPVVASVDMACSAAYWVASVCDNIIADNNISSEVGSIGVMMSFTDVRGYWEDKGVKFHSIYSNESTDKNLAFQQALDGDYDLIKESQLDPLARAFQNAIKDNRKGKLKESTPGVLSGKTFFGDEAKAIGLIDQVGDNMRAVEFALSLSHARKSIYNL</sequence>
<gene>
    <name evidence="3" type="ORF">GCM10008106_26950</name>
</gene>
<dbReference type="GO" id="GO:0008233">
    <property type="term" value="F:peptidase activity"/>
    <property type="evidence" value="ECO:0007669"/>
    <property type="project" value="InterPro"/>
</dbReference>
<feature type="domain" description="Peptidase S49" evidence="2">
    <location>
        <begin position="165"/>
        <end position="308"/>
    </location>
</feature>
<dbReference type="Gene3D" id="3.90.226.10">
    <property type="entry name" value="2-enoyl-CoA Hydratase, Chain A, domain 1"/>
    <property type="match status" value="1"/>
</dbReference>
<reference evidence="3" key="2">
    <citation type="submission" date="2020-09" db="EMBL/GenBank/DDBJ databases">
        <authorList>
            <person name="Sun Q."/>
            <person name="Kim S."/>
        </authorList>
    </citation>
    <scope>NUCLEOTIDE SEQUENCE</scope>
    <source>
        <strain evidence="3">KCTC 23224</strain>
    </source>
</reference>
<dbReference type="EMBL" id="BMYF01000017">
    <property type="protein sequence ID" value="GHB44486.1"/>
    <property type="molecule type" value="Genomic_DNA"/>
</dbReference>
<dbReference type="PANTHER" id="PTHR42987:SF4">
    <property type="entry name" value="PROTEASE SOHB-RELATED"/>
    <property type="match status" value="1"/>
</dbReference>
<dbReference type="PANTHER" id="PTHR42987">
    <property type="entry name" value="PEPTIDASE S49"/>
    <property type="match status" value="1"/>
</dbReference>
<dbReference type="SUPFAM" id="SSF52096">
    <property type="entry name" value="ClpP/crotonase"/>
    <property type="match status" value="1"/>
</dbReference>
<comment type="similarity">
    <text evidence="1">Belongs to the peptidase S49 family.</text>
</comment>
<proteinExistence type="inferred from homology"/>
<dbReference type="RefSeq" id="WP_189583568.1">
    <property type="nucleotide sequence ID" value="NZ_BMYF01000017.1"/>
</dbReference>
<comment type="caution">
    <text evidence="3">The sequence shown here is derived from an EMBL/GenBank/DDBJ whole genome shotgun (WGS) entry which is preliminary data.</text>
</comment>
<dbReference type="InterPro" id="IPR033855">
    <property type="entry name" value="Protein_C"/>
</dbReference>
<dbReference type="Pfam" id="PF01343">
    <property type="entry name" value="Peptidase_S49"/>
    <property type="match status" value="1"/>
</dbReference>
<dbReference type="AlphaFoldDB" id="A0A8J3D094"/>
<reference evidence="3" key="1">
    <citation type="journal article" date="2014" name="Int. J. Syst. Evol. Microbiol.">
        <title>Complete genome sequence of Corynebacterium casei LMG S-19264T (=DSM 44701T), isolated from a smear-ripened cheese.</title>
        <authorList>
            <consortium name="US DOE Joint Genome Institute (JGI-PGF)"/>
            <person name="Walter F."/>
            <person name="Albersmeier A."/>
            <person name="Kalinowski J."/>
            <person name="Ruckert C."/>
        </authorList>
    </citation>
    <scope>NUCLEOTIDE SEQUENCE</scope>
    <source>
        <strain evidence="3">KCTC 23224</strain>
    </source>
</reference>
<name>A0A8J3D094_9BACT</name>
<dbReference type="Proteomes" id="UP000642809">
    <property type="component" value="Unassembled WGS sequence"/>
</dbReference>
<dbReference type="CDD" id="cd07022">
    <property type="entry name" value="S49_Sppa_36K_type"/>
    <property type="match status" value="1"/>
</dbReference>
<evidence type="ECO:0000256" key="1">
    <source>
        <dbReference type="ARBA" id="ARBA00008683"/>
    </source>
</evidence>